<organism evidence="1 2">
    <name type="scientific">Pseudonocardia endophytica</name>
    <dbReference type="NCBI Taxonomy" id="401976"/>
    <lineage>
        <taxon>Bacteria</taxon>
        <taxon>Bacillati</taxon>
        <taxon>Actinomycetota</taxon>
        <taxon>Actinomycetes</taxon>
        <taxon>Pseudonocardiales</taxon>
        <taxon>Pseudonocardiaceae</taxon>
        <taxon>Pseudonocardia</taxon>
    </lineage>
</organism>
<evidence type="ECO:0000313" key="1">
    <source>
        <dbReference type="EMBL" id="TCK26940.1"/>
    </source>
</evidence>
<sequence>MTRRSLVPVLTSIAAVLVAVGLGAWLLAPGPSPSVLSSDDRAVLGGPDVERGDLPPAVGYPVPDGADAVARAYLVAAYAAGPSDAGRTRLDAARYAEPGSPPAVVGVTVVDAPPPGARRVAAVEQLTDAASDPDDTRRAFLATVRTTTGAPGESAASSRLLTRVVVHRQPDGRWLVVAETPDTPDTPALPAGDG</sequence>
<dbReference type="RefSeq" id="WP_132424943.1">
    <property type="nucleotide sequence ID" value="NZ_SMFZ01000001.1"/>
</dbReference>
<protein>
    <recommendedName>
        <fullName evidence="3">Mce-associated membrane protein</fullName>
    </recommendedName>
</protein>
<evidence type="ECO:0008006" key="3">
    <source>
        <dbReference type="Google" id="ProtNLM"/>
    </source>
</evidence>
<dbReference type="AlphaFoldDB" id="A0A4R1I140"/>
<accession>A0A4R1I140</accession>
<proteinExistence type="predicted"/>
<evidence type="ECO:0000313" key="2">
    <source>
        <dbReference type="Proteomes" id="UP000295560"/>
    </source>
</evidence>
<dbReference type="EMBL" id="SMFZ01000001">
    <property type="protein sequence ID" value="TCK26940.1"/>
    <property type="molecule type" value="Genomic_DNA"/>
</dbReference>
<reference evidence="1 2" key="1">
    <citation type="submission" date="2019-03" db="EMBL/GenBank/DDBJ databases">
        <title>Sequencing the genomes of 1000 actinobacteria strains.</title>
        <authorList>
            <person name="Klenk H.-P."/>
        </authorList>
    </citation>
    <scope>NUCLEOTIDE SEQUENCE [LARGE SCALE GENOMIC DNA]</scope>
    <source>
        <strain evidence="1 2">DSM 44969</strain>
    </source>
</reference>
<keyword evidence="2" id="KW-1185">Reference proteome</keyword>
<comment type="caution">
    <text evidence="1">The sequence shown here is derived from an EMBL/GenBank/DDBJ whole genome shotgun (WGS) entry which is preliminary data.</text>
</comment>
<dbReference type="Proteomes" id="UP000295560">
    <property type="component" value="Unassembled WGS sequence"/>
</dbReference>
<name>A0A4R1I140_PSEEN</name>
<gene>
    <name evidence="1" type="ORF">EV378_2786</name>
</gene>
<dbReference type="OrthoDB" id="3579764at2"/>